<feature type="non-terminal residue" evidence="1">
    <location>
        <position position="59"/>
    </location>
</feature>
<sequence length="59" mass="6551">MGSLSELGPIDPQIGEMPVLGLKDSIEHLSKLVKEYPESSEMFAKYLSNALPLIYLGHY</sequence>
<proteinExistence type="predicted"/>
<dbReference type="EMBL" id="BART01041308">
    <property type="protein sequence ID" value="GAH24734.1"/>
    <property type="molecule type" value="Genomic_DNA"/>
</dbReference>
<evidence type="ECO:0000313" key="1">
    <source>
        <dbReference type="EMBL" id="GAH24734.1"/>
    </source>
</evidence>
<reference evidence="1" key="1">
    <citation type="journal article" date="2014" name="Front. Microbiol.">
        <title>High frequency of phylogenetically diverse reductive dehalogenase-homologous genes in deep subseafloor sedimentary metagenomes.</title>
        <authorList>
            <person name="Kawai M."/>
            <person name="Futagami T."/>
            <person name="Toyoda A."/>
            <person name="Takaki Y."/>
            <person name="Nishi S."/>
            <person name="Hori S."/>
            <person name="Arai W."/>
            <person name="Tsubouchi T."/>
            <person name="Morono Y."/>
            <person name="Uchiyama I."/>
            <person name="Ito T."/>
            <person name="Fujiyama A."/>
            <person name="Inagaki F."/>
            <person name="Takami H."/>
        </authorList>
    </citation>
    <scope>NUCLEOTIDE SEQUENCE</scope>
    <source>
        <strain evidence="1">Expedition CK06-06</strain>
    </source>
</reference>
<organism evidence="1">
    <name type="scientific">marine sediment metagenome</name>
    <dbReference type="NCBI Taxonomy" id="412755"/>
    <lineage>
        <taxon>unclassified sequences</taxon>
        <taxon>metagenomes</taxon>
        <taxon>ecological metagenomes</taxon>
    </lineage>
</organism>
<gene>
    <name evidence="1" type="ORF">S01H4_66574</name>
</gene>
<name>X1F5S1_9ZZZZ</name>
<dbReference type="AlphaFoldDB" id="X1F5S1"/>
<accession>X1F5S1</accession>
<protein>
    <submittedName>
        <fullName evidence="1">Uncharacterized protein</fullName>
    </submittedName>
</protein>
<comment type="caution">
    <text evidence="1">The sequence shown here is derived from an EMBL/GenBank/DDBJ whole genome shotgun (WGS) entry which is preliminary data.</text>
</comment>